<dbReference type="OrthoDB" id="2519218at2759"/>
<evidence type="ECO:0000313" key="3">
    <source>
        <dbReference type="EMBL" id="OAV91563.1"/>
    </source>
</evidence>
<evidence type="ECO:0000313" key="4">
    <source>
        <dbReference type="EnsemblFungi" id="PTTG_10340-t43_1-p1"/>
    </source>
</evidence>
<organism evidence="3">
    <name type="scientific">Puccinia triticina (isolate 1-1 / race 1 (BBBD))</name>
    <name type="common">Brown leaf rust fungus</name>
    <dbReference type="NCBI Taxonomy" id="630390"/>
    <lineage>
        <taxon>Eukaryota</taxon>
        <taxon>Fungi</taxon>
        <taxon>Dikarya</taxon>
        <taxon>Basidiomycota</taxon>
        <taxon>Pucciniomycotina</taxon>
        <taxon>Pucciniomycetes</taxon>
        <taxon>Pucciniales</taxon>
        <taxon>Pucciniaceae</taxon>
        <taxon>Puccinia</taxon>
    </lineage>
</organism>
<dbReference type="EnsemblFungi" id="PTTG_10340-t43_1">
    <property type="protein sequence ID" value="PTTG_10340-t43_1-p1"/>
    <property type="gene ID" value="PTTG_10340"/>
</dbReference>
<dbReference type="GO" id="GO:0008270">
    <property type="term" value="F:zinc ion binding"/>
    <property type="evidence" value="ECO:0007669"/>
    <property type="project" value="InterPro"/>
</dbReference>
<dbReference type="SUPFAM" id="SSF57756">
    <property type="entry name" value="Retrovirus zinc finger-like domains"/>
    <property type="match status" value="1"/>
</dbReference>
<feature type="compositionally biased region" description="Low complexity" evidence="2">
    <location>
        <begin position="214"/>
        <end position="224"/>
    </location>
</feature>
<name>A0A180GHX8_PUCT1</name>
<reference evidence="3" key="2">
    <citation type="submission" date="2016-05" db="EMBL/GenBank/DDBJ databases">
        <title>Comparative analysis highlights variable genome content of wheat rusts and divergence of the mating loci.</title>
        <authorList>
            <person name="Cuomo C.A."/>
            <person name="Bakkeren G."/>
            <person name="Szabo L."/>
            <person name="Khalil H."/>
            <person name="Joly D."/>
            <person name="Goldberg J."/>
            <person name="Young S."/>
            <person name="Zeng Q."/>
            <person name="Fellers J."/>
        </authorList>
    </citation>
    <scope>NUCLEOTIDE SEQUENCE [LARGE SCALE GENOMIC DNA]</scope>
    <source>
        <strain evidence="3">1-1 BBBD Race 1</strain>
    </source>
</reference>
<reference evidence="4 5" key="3">
    <citation type="journal article" date="2017" name="G3 (Bethesda)">
        <title>Comparative analysis highlights variable genome content of wheat rusts and divergence of the mating loci.</title>
        <authorList>
            <person name="Cuomo C.A."/>
            <person name="Bakkeren G."/>
            <person name="Khalil H.B."/>
            <person name="Panwar V."/>
            <person name="Joly D."/>
            <person name="Linning R."/>
            <person name="Sakthikumar S."/>
            <person name="Song X."/>
            <person name="Adiconis X."/>
            <person name="Fan L."/>
            <person name="Goldberg J.M."/>
            <person name="Levin J.Z."/>
            <person name="Young S."/>
            <person name="Zeng Q."/>
            <person name="Anikster Y."/>
            <person name="Bruce M."/>
            <person name="Wang M."/>
            <person name="Yin C."/>
            <person name="McCallum B."/>
            <person name="Szabo L.J."/>
            <person name="Hulbert S."/>
            <person name="Chen X."/>
            <person name="Fellers J.P."/>
        </authorList>
    </citation>
    <scope>NUCLEOTIDE SEQUENCE</scope>
    <source>
        <strain evidence="5">Isolate 1-1 / race 1 (BBBD)</strain>
        <strain evidence="4">isolate 1-1 / race 1 (BBBD)</strain>
    </source>
</reference>
<evidence type="ECO:0000256" key="2">
    <source>
        <dbReference type="SAM" id="MobiDB-lite"/>
    </source>
</evidence>
<dbReference type="GO" id="GO:0006397">
    <property type="term" value="P:mRNA processing"/>
    <property type="evidence" value="ECO:0007669"/>
    <property type="project" value="UniProtKB-KW"/>
</dbReference>
<evidence type="ECO:0008006" key="6">
    <source>
        <dbReference type="Google" id="ProtNLM"/>
    </source>
</evidence>
<dbReference type="VEuPathDB" id="FungiDB:PTTG_10340"/>
<dbReference type="Proteomes" id="UP000005240">
    <property type="component" value="Unassembled WGS sequence"/>
</dbReference>
<accession>A0A180GHX8</accession>
<protein>
    <recommendedName>
        <fullName evidence="6">CCHC-type domain-containing protein</fullName>
    </recommendedName>
</protein>
<reference evidence="4" key="4">
    <citation type="submission" date="2025-05" db="UniProtKB">
        <authorList>
            <consortium name="EnsemblFungi"/>
        </authorList>
    </citation>
    <scope>IDENTIFICATION</scope>
    <source>
        <strain evidence="4">isolate 1-1 / race 1 (BBBD)</strain>
    </source>
</reference>
<feature type="region of interest" description="Disordered" evidence="2">
    <location>
        <begin position="148"/>
        <end position="245"/>
    </location>
</feature>
<evidence type="ECO:0000313" key="5">
    <source>
        <dbReference type="Proteomes" id="UP000005240"/>
    </source>
</evidence>
<dbReference type="AlphaFoldDB" id="A0A180GHX8"/>
<gene>
    <name evidence="3" type="ORF">PTTG_10340</name>
</gene>
<feature type="compositionally biased region" description="Basic and acidic residues" evidence="2">
    <location>
        <begin position="234"/>
        <end position="245"/>
    </location>
</feature>
<dbReference type="EMBL" id="ADAS02000078">
    <property type="protein sequence ID" value="OAV91563.1"/>
    <property type="molecule type" value="Genomic_DNA"/>
</dbReference>
<dbReference type="InterPro" id="IPR036875">
    <property type="entry name" value="Znf_CCHC_sf"/>
</dbReference>
<sequence>MEQDRRPAAVAAPDKAPATVDEISRMLQSFEQCLEKKFTNQAPQPSGKVPPSERGPLVCYYCHREGHGTGRCFELKKDKEANLVEQKGNNFFLRNGALIPFDSSRPIHHVVASFQPPPTASVVTPEFRATCGSLDPWYPPVVTSQSFSGSYEADPARKKHEAPKPYKAPAVPLSAARKPDKRSTARAPNSDVGESDMEAELFERAPASPIVDLSPPEQSPSEQPAKPASAAPKVRFERGISKDHPNAVEGVLKKISGLKVPEFSVSELLAVSPAVAEGMKR</sequence>
<reference evidence="3" key="1">
    <citation type="submission" date="2009-11" db="EMBL/GenBank/DDBJ databases">
        <authorList>
            <consortium name="The Broad Institute Genome Sequencing Platform"/>
            <person name="Ward D."/>
            <person name="Feldgarden M."/>
            <person name="Earl A."/>
            <person name="Young S.K."/>
            <person name="Zeng Q."/>
            <person name="Koehrsen M."/>
            <person name="Alvarado L."/>
            <person name="Berlin A."/>
            <person name="Bochicchio J."/>
            <person name="Borenstein D."/>
            <person name="Chapman S.B."/>
            <person name="Chen Z."/>
            <person name="Engels R."/>
            <person name="Freedman E."/>
            <person name="Gellesch M."/>
            <person name="Goldberg J."/>
            <person name="Griggs A."/>
            <person name="Gujja S."/>
            <person name="Heilman E."/>
            <person name="Heiman D."/>
            <person name="Hepburn T."/>
            <person name="Howarth C."/>
            <person name="Jen D."/>
            <person name="Larson L."/>
            <person name="Lewis B."/>
            <person name="Mehta T."/>
            <person name="Park D."/>
            <person name="Pearson M."/>
            <person name="Roberts A."/>
            <person name="Saif S."/>
            <person name="Shea T."/>
            <person name="Shenoy N."/>
            <person name="Sisk P."/>
            <person name="Stolte C."/>
            <person name="Sykes S."/>
            <person name="Thomson T."/>
            <person name="Walk T."/>
            <person name="White J."/>
            <person name="Yandava C."/>
            <person name="Izard J."/>
            <person name="Baranova O.V."/>
            <person name="Blanton J.M."/>
            <person name="Tanner A.C."/>
            <person name="Dewhirst F.E."/>
            <person name="Haas B."/>
            <person name="Nusbaum C."/>
            <person name="Birren B."/>
        </authorList>
    </citation>
    <scope>NUCLEOTIDE SEQUENCE [LARGE SCALE GENOMIC DNA]</scope>
    <source>
        <strain evidence="3">1-1 BBBD Race 1</strain>
    </source>
</reference>
<keyword evidence="1" id="KW-0507">mRNA processing</keyword>
<dbReference type="GO" id="GO:0003676">
    <property type="term" value="F:nucleic acid binding"/>
    <property type="evidence" value="ECO:0007669"/>
    <property type="project" value="InterPro"/>
</dbReference>
<keyword evidence="5" id="KW-1185">Reference proteome</keyword>
<proteinExistence type="predicted"/>
<evidence type="ECO:0000256" key="1">
    <source>
        <dbReference type="ARBA" id="ARBA00022664"/>
    </source>
</evidence>